<evidence type="ECO:0000313" key="2">
    <source>
        <dbReference type="EMBL" id="SFC38487.1"/>
    </source>
</evidence>
<keyword evidence="5" id="KW-1185">Reference proteome</keyword>
<keyword evidence="1" id="KW-0472">Membrane</keyword>
<evidence type="ECO:0000313" key="3">
    <source>
        <dbReference type="EMBL" id="SHL51202.1"/>
    </source>
</evidence>
<proteinExistence type="predicted"/>
<dbReference type="EMBL" id="FOKU01000010">
    <property type="protein sequence ID" value="SFC38487.1"/>
    <property type="molecule type" value="Genomic_DNA"/>
</dbReference>
<dbReference type="EMBL" id="FRAT01000011">
    <property type="protein sequence ID" value="SHL51202.1"/>
    <property type="molecule type" value="Genomic_DNA"/>
</dbReference>
<comment type="caution">
    <text evidence="3">The sequence shown here is derived from an EMBL/GenBank/DDBJ whole genome shotgun (WGS) entry which is preliminary data.</text>
</comment>
<dbReference type="Proteomes" id="UP000198940">
    <property type="component" value="Unassembled WGS sequence"/>
</dbReference>
<gene>
    <name evidence="2" type="ORF">SAMN04487891_11059</name>
    <name evidence="3" type="ORF">SAMN05216293_3618</name>
</gene>
<accession>A0A1M7B890</accession>
<dbReference type="STRING" id="1055723.SAMN05216293_3618"/>
<dbReference type="AlphaFoldDB" id="A0A1M7B890"/>
<feature type="transmembrane region" description="Helical" evidence="1">
    <location>
        <begin position="87"/>
        <end position="104"/>
    </location>
</feature>
<evidence type="ECO:0000256" key="1">
    <source>
        <dbReference type="SAM" id="Phobius"/>
    </source>
</evidence>
<name>A0A1M7B890_9FLAO</name>
<evidence type="ECO:0000313" key="4">
    <source>
        <dbReference type="Proteomes" id="UP000184031"/>
    </source>
</evidence>
<keyword evidence="1" id="KW-0812">Transmembrane</keyword>
<evidence type="ECO:0000313" key="5">
    <source>
        <dbReference type="Proteomes" id="UP000198940"/>
    </source>
</evidence>
<sequence length="116" mass="13160">MYFYFRNVVDNKSGYTSFVVDIALTALVLNTAWELLHGLLYGGYQYTWDHISMCLIAAVTDMLTTLIMLFGFGLFYKNIFWSLKLNLSKILLIILTGGTGTVLLERRHSNGPLGIR</sequence>
<reference evidence="3 4" key="1">
    <citation type="submission" date="2016-11" db="EMBL/GenBank/DDBJ databases">
        <authorList>
            <person name="Varghese N."/>
            <person name="Submissions S."/>
        </authorList>
    </citation>
    <scope>NUCLEOTIDE SEQUENCE [LARGE SCALE GENOMIC DNA]</scope>
    <source>
        <strain evidence="3 4">CGMCC 1.12174</strain>
        <strain evidence="2 5">DSM 26351</strain>
    </source>
</reference>
<keyword evidence="1" id="KW-1133">Transmembrane helix</keyword>
<organism evidence="3 4">
    <name type="scientific">Flagellimonas taeanensis</name>
    <dbReference type="NCBI Taxonomy" id="1005926"/>
    <lineage>
        <taxon>Bacteria</taxon>
        <taxon>Pseudomonadati</taxon>
        <taxon>Bacteroidota</taxon>
        <taxon>Flavobacteriia</taxon>
        <taxon>Flavobacteriales</taxon>
        <taxon>Flavobacteriaceae</taxon>
        <taxon>Flagellimonas</taxon>
    </lineage>
</organism>
<feature type="transmembrane region" description="Helical" evidence="1">
    <location>
        <begin position="20"/>
        <end position="41"/>
    </location>
</feature>
<protein>
    <submittedName>
        <fullName evidence="3">Uncharacterized protein</fullName>
    </submittedName>
</protein>
<feature type="transmembrane region" description="Helical" evidence="1">
    <location>
        <begin position="53"/>
        <end position="75"/>
    </location>
</feature>
<dbReference type="Proteomes" id="UP000184031">
    <property type="component" value="Unassembled WGS sequence"/>
</dbReference>